<name>A0ABS7F3C7_9PROT</name>
<feature type="domain" description="DUF1468" evidence="2">
    <location>
        <begin position="29"/>
        <end position="184"/>
    </location>
</feature>
<keyword evidence="4" id="KW-1185">Reference proteome</keyword>
<comment type="caution">
    <text evidence="3">The sequence shown here is derived from an EMBL/GenBank/DDBJ whole genome shotgun (WGS) entry which is preliminary data.</text>
</comment>
<sequence>MSGSDPAAPEVHSPFAGERAPVSPRADLLAAAVLLAFGLAVLALSLRMPTFAEQSGTGLTAPGIVPGFHGTVIALLALVLGLRAVRRGALRGGAPGPARAPRRQDALRLSAAAALGTLYAGFLVGRLPFWLATALFVFAFTAGFEWPRGPAGRGRRLAEAAALGLGTGWAVQLVFEDLFLVRLP</sequence>
<reference evidence="3 4" key="1">
    <citation type="submission" date="2021-08" db="EMBL/GenBank/DDBJ databases">
        <title>Caldovatus sediminis gen. nov., sp. nov., a moderately thermophilic bacterium isolated from a hot spring.</title>
        <authorList>
            <person name="Hu C.-J."/>
            <person name="Li W.-J."/>
            <person name="Xian W.-D."/>
        </authorList>
    </citation>
    <scope>NUCLEOTIDE SEQUENCE [LARGE SCALE GENOMIC DNA]</scope>
    <source>
        <strain evidence="3 4">SYSU G05006</strain>
    </source>
</reference>
<accession>A0ABS7F3C7</accession>
<evidence type="ECO:0000259" key="2">
    <source>
        <dbReference type="Pfam" id="PF07331"/>
    </source>
</evidence>
<organism evidence="3 4">
    <name type="scientific">Caldovatus aquaticus</name>
    <dbReference type="NCBI Taxonomy" id="2865671"/>
    <lineage>
        <taxon>Bacteria</taxon>
        <taxon>Pseudomonadati</taxon>
        <taxon>Pseudomonadota</taxon>
        <taxon>Alphaproteobacteria</taxon>
        <taxon>Acetobacterales</taxon>
        <taxon>Roseomonadaceae</taxon>
        <taxon>Caldovatus</taxon>
    </lineage>
</organism>
<keyword evidence="1" id="KW-0472">Membrane</keyword>
<keyword evidence="1" id="KW-1133">Transmembrane helix</keyword>
<proteinExistence type="predicted"/>
<evidence type="ECO:0000256" key="1">
    <source>
        <dbReference type="SAM" id="Phobius"/>
    </source>
</evidence>
<evidence type="ECO:0000313" key="3">
    <source>
        <dbReference type="EMBL" id="MBW8269803.1"/>
    </source>
</evidence>
<gene>
    <name evidence="3" type="ORF">K1J50_09920</name>
</gene>
<dbReference type="Pfam" id="PF07331">
    <property type="entry name" value="TctB"/>
    <property type="match status" value="1"/>
</dbReference>
<dbReference type="RefSeq" id="WP_220117556.1">
    <property type="nucleotide sequence ID" value="NZ_JAHZUY010000022.1"/>
</dbReference>
<dbReference type="EMBL" id="JAHZUY010000022">
    <property type="protein sequence ID" value="MBW8269803.1"/>
    <property type="molecule type" value="Genomic_DNA"/>
</dbReference>
<protein>
    <submittedName>
        <fullName evidence="3">Tripartite tricarboxylate transporter TctB family protein</fullName>
    </submittedName>
</protein>
<keyword evidence="1" id="KW-0812">Transmembrane</keyword>
<feature type="transmembrane region" description="Helical" evidence="1">
    <location>
        <begin position="28"/>
        <end position="46"/>
    </location>
</feature>
<dbReference type="InterPro" id="IPR009936">
    <property type="entry name" value="DUF1468"/>
</dbReference>
<feature type="transmembrane region" description="Helical" evidence="1">
    <location>
        <begin position="66"/>
        <end position="85"/>
    </location>
</feature>
<feature type="transmembrane region" description="Helical" evidence="1">
    <location>
        <begin position="129"/>
        <end position="146"/>
    </location>
</feature>
<evidence type="ECO:0000313" key="4">
    <source>
        <dbReference type="Proteomes" id="UP001519924"/>
    </source>
</evidence>
<dbReference type="Proteomes" id="UP001519924">
    <property type="component" value="Unassembled WGS sequence"/>
</dbReference>